<dbReference type="OrthoDB" id="2973021at2"/>
<organism evidence="2 3">
    <name type="scientific">Halobacillus salinus</name>
    <dbReference type="NCBI Taxonomy" id="192814"/>
    <lineage>
        <taxon>Bacteria</taxon>
        <taxon>Bacillati</taxon>
        <taxon>Bacillota</taxon>
        <taxon>Bacilli</taxon>
        <taxon>Bacillales</taxon>
        <taxon>Bacillaceae</taxon>
        <taxon>Halobacillus</taxon>
    </lineage>
</organism>
<proteinExistence type="predicted"/>
<gene>
    <name evidence="2" type="ORF">E4663_07615</name>
</gene>
<comment type="caution">
    <text evidence="2">The sequence shown here is derived from an EMBL/GenBank/DDBJ whole genome shotgun (WGS) entry which is preliminary data.</text>
</comment>
<reference evidence="2 3" key="1">
    <citation type="journal article" date="2003" name="Int. J. Syst. Evol. Microbiol.">
        <title>Halobacillus salinus sp. nov., isolated from a salt lake on the coast of the East Sea in Korea.</title>
        <authorList>
            <person name="Yoon J.H."/>
            <person name="Kang K.H."/>
            <person name="Park Y.H."/>
        </authorList>
    </citation>
    <scope>NUCLEOTIDE SEQUENCE [LARGE SCALE GENOMIC DNA]</scope>
    <source>
        <strain evidence="2 3">HSL-3</strain>
    </source>
</reference>
<feature type="transmembrane region" description="Helical" evidence="1">
    <location>
        <begin position="40"/>
        <end position="61"/>
    </location>
</feature>
<name>A0A4Z0H610_9BACI</name>
<dbReference type="RefSeq" id="WP_079480236.1">
    <property type="nucleotide sequence ID" value="NZ_FVYZ01000004.1"/>
</dbReference>
<feature type="transmembrane region" description="Helical" evidence="1">
    <location>
        <begin position="73"/>
        <end position="93"/>
    </location>
</feature>
<dbReference type="AlphaFoldDB" id="A0A4Z0H610"/>
<dbReference type="Proteomes" id="UP000297982">
    <property type="component" value="Unassembled WGS sequence"/>
</dbReference>
<evidence type="ECO:0000313" key="3">
    <source>
        <dbReference type="Proteomes" id="UP000297982"/>
    </source>
</evidence>
<keyword evidence="3" id="KW-1185">Reference proteome</keyword>
<evidence type="ECO:0000313" key="2">
    <source>
        <dbReference type="EMBL" id="TGB04851.1"/>
    </source>
</evidence>
<accession>A0A4Z0H610</accession>
<keyword evidence="1" id="KW-0812">Transmembrane</keyword>
<keyword evidence="1" id="KW-1133">Transmembrane helix</keyword>
<feature type="transmembrane region" description="Helical" evidence="1">
    <location>
        <begin position="6"/>
        <end position="28"/>
    </location>
</feature>
<sequence length="101" mass="11446">MVSGIIHNALIIIHALMSIFGLLAANASEKSIITDRVNKYLFMIISLLYSFFGVGIVYGLIISTNWSDKMKNVQVFGMVLSFLFIQILVYRVLNHFDITEE</sequence>
<protein>
    <submittedName>
        <fullName evidence="2">Uncharacterized protein</fullName>
    </submittedName>
</protein>
<dbReference type="EMBL" id="SRJC01000001">
    <property type="protein sequence ID" value="TGB04851.1"/>
    <property type="molecule type" value="Genomic_DNA"/>
</dbReference>
<keyword evidence="1" id="KW-0472">Membrane</keyword>
<evidence type="ECO:0000256" key="1">
    <source>
        <dbReference type="SAM" id="Phobius"/>
    </source>
</evidence>